<dbReference type="Proteomes" id="UP000271098">
    <property type="component" value="Unassembled WGS sequence"/>
</dbReference>
<dbReference type="EMBL" id="UYRT01086738">
    <property type="protein sequence ID" value="VDN31694.1"/>
    <property type="molecule type" value="Genomic_DNA"/>
</dbReference>
<evidence type="ECO:0000313" key="1">
    <source>
        <dbReference type="EMBL" id="VDN31694.1"/>
    </source>
</evidence>
<name>A0A183EBS8_9BILA</name>
<evidence type="ECO:0000313" key="3">
    <source>
        <dbReference type="WBParaSite" id="GPUH_0001844401-mRNA-1"/>
    </source>
</evidence>
<evidence type="ECO:0000313" key="2">
    <source>
        <dbReference type="Proteomes" id="UP000271098"/>
    </source>
</evidence>
<keyword evidence="2" id="KW-1185">Reference proteome</keyword>
<dbReference type="WBParaSite" id="GPUH_0001844401-mRNA-1">
    <property type="protein sequence ID" value="GPUH_0001844401-mRNA-1"/>
    <property type="gene ID" value="GPUH_0001844401"/>
</dbReference>
<accession>A0A183EBS8</accession>
<sequence>MEFTTNAMAITMTIRKKTTTMMGRPTFNLEGDKNQRNWSLVWSTAIVSSRFICFANCSSHCRHVYRVAVHSF</sequence>
<organism evidence="3">
    <name type="scientific">Gongylonema pulchrum</name>
    <dbReference type="NCBI Taxonomy" id="637853"/>
    <lineage>
        <taxon>Eukaryota</taxon>
        <taxon>Metazoa</taxon>
        <taxon>Ecdysozoa</taxon>
        <taxon>Nematoda</taxon>
        <taxon>Chromadorea</taxon>
        <taxon>Rhabditida</taxon>
        <taxon>Spirurina</taxon>
        <taxon>Spiruromorpha</taxon>
        <taxon>Spiruroidea</taxon>
        <taxon>Gongylonematidae</taxon>
        <taxon>Gongylonema</taxon>
    </lineage>
</organism>
<dbReference type="AlphaFoldDB" id="A0A183EBS8"/>
<reference evidence="1 2" key="2">
    <citation type="submission" date="2018-11" db="EMBL/GenBank/DDBJ databases">
        <authorList>
            <consortium name="Pathogen Informatics"/>
        </authorList>
    </citation>
    <scope>NUCLEOTIDE SEQUENCE [LARGE SCALE GENOMIC DNA]</scope>
</reference>
<protein>
    <submittedName>
        <fullName evidence="1 3">Uncharacterized protein</fullName>
    </submittedName>
</protein>
<reference evidence="3" key="1">
    <citation type="submission" date="2016-06" db="UniProtKB">
        <authorList>
            <consortium name="WormBaseParasite"/>
        </authorList>
    </citation>
    <scope>IDENTIFICATION</scope>
</reference>
<proteinExistence type="predicted"/>
<gene>
    <name evidence="1" type="ORF">GPUH_LOCUS18419</name>
</gene>